<dbReference type="RefSeq" id="WP_074655100.1">
    <property type="nucleotide sequence ID" value="NZ_FNSD01000001.1"/>
</dbReference>
<dbReference type="EMBL" id="FNSD01000001">
    <property type="protein sequence ID" value="SEC37638.1"/>
    <property type="molecule type" value="Genomic_DNA"/>
</dbReference>
<name>A0A1H4S0P9_9BACT</name>
<dbReference type="Proteomes" id="UP000182409">
    <property type="component" value="Unassembled WGS sequence"/>
</dbReference>
<evidence type="ECO:0000313" key="1">
    <source>
        <dbReference type="EMBL" id="SEC37638.1"/>
    </source>
</evidence>
<accession>A0A1H4S0P9</accession>
<reference evidence="1 2" key="1">
    <citation type="submission" date="2016-10" db="EMBL/GenBank/DDBJ databases">
        <authorList>
            <person name="de Groot N.N."/>
        </authorList>
    </citation>
    <scope>NUCLEOTIDE SEQUENCE [LARGE SCALE GENOMIC DNA]</scope>
    <source>
        <strain evidence="1 2">AB35.6</strain>
    </source>
</reference>
<dbReference type="OrthoDB" id="34459at2"/>
<dbReference type="AlphaFoldDB" id="A0A1H4S0P9"/>
<gene>
    <name evidence="1" type="ORF">SAMN05443244_3307</name>
</gene>
<organism evidence="1 2">
    <name type="scientific">Terriglobus roseus</name>
    <dbReference type="NCBI Taxonomy" id="392734"/>
    <lineage>
        <taxon>Bacteria</taxon>
        <taxon>Pseudomonadati</taxon>
        <taxon>Acidobacteriota</taxon>
        <taxon>Terriglobia</taxon>
        <taxon>Terriglobales</taxon>
        <taxon>Acidobacteriaceae</taxon>
        <taxon>Terriglobus</taxon>
    </lineage>
</organism>
<evidence type="ECO:0000313" key="2">
    <source>
        <dbReference type="Proteomes" id="UP000182409"/>
    </source>
</evidence>
<sequence>MREKHSPPVTPDGRYFVVRGRLWRCSNPALSAEERERLVHELMQARSAKGRALRAGDAAAREAARKRVDAAKHALGERGAVWWDDGAPDYNRHMAKNTPYADWLALIEEENRKR</sequence>
<proteinExistence type="predicted"/>
<protein>
    <submittedName>
        <fullName evidence="1">Uncharacterized protein</fullName>
    </submittedName>
</protein>